<protein>
    <recommendedName>
        <fullName evidence="3">Exocyst subunit Exo70 family protein</fullName>
    </recommendedName>
</protein>
<dbReference type="PANTHER" id="PTHR12542">
    <property type="entry name" value="EXOCYST COMPLEX PROTEIN EXO70"/>
    <property type="match status" value="1"/>
</dbReference>
<dbReference type="GO" id="GO:0005546">
    <property type="term" value="F:phosphatidylinositol-4,5-bisphosphate binding"/>
    <property type="evidence" value="ECO:0007669"/>
    <property type="project" value="InterPro"/>
</dbReference>
<dbReference type="PANTHER" id="PTHR12542:SF127">
    <property type="entry name" value="EXOCYST COMPLEX COMPONENT EXO70C1"/>
    <property type="match status" value="1"/>
</dbReference>
<evidence type="ECO:0000313" key="7">
    <source>
        <dbReference type="Proteomes" id="UP001058974"/>
    </source>
</evidence>
<gene>
    <name evidence="6" type="ORF">KIW84_066608</name>
</gene>
<accession>A0A9D4WHE4</accession>
<keyword evidence="3" id="KW-0653">Protein transport</keyword>
<reference evidence="6 7" key="1">
    <citation type="journal article" date="2022" name="Nat. Genet.">
        <title>Improved pea reference genome and pan-genome highlight genomic features and evolutionary characteristics.</title>
        <authorList>
            <person name="Yang T."/>
            <person name="Liu R."/>
            <person name="Luo Y."/>
            <person name="Hu S."/>
            <person name="Wang D."/>
            <person name="Wang C."/>
            <person name="Pandey M.K."/>
            <person name="Ge S."/>
            <person name="Xu Q."/>
            <person name="Li N."/>
            <person name="Li G."/>
            <person name="Huang Y."/>
            <person name="Saxena R.K."/>
            <person name="Ji Y."/>
            <person name="Li M."/>
            <person name="Yan X."/>
            <person name="He Y."/>
            <person name="Liu Y."/>
            <person name="Wang X."/>
            <person name="Xiang C."/>
            <person name="Varshney R.K."/>
            <person name="Ding H."/>
            <person name="Gao S."/>
            <person name="Zong X."/>
        </authorList>
    </citation>
    <scope>NUCLEOTIDE SEQUENCE [LARGE SCALE GENOMIC DNA]</scope>
    <source>
        <strain evidence="6 7">cv. Zhongwan 6</strain>
    </source>
</reference>
<comment type="caution">
    <text evidence="6">The sequence shown here is derived from an EMBL/GenBank/DDBJ whole genome shotgun (WGS) entry which is preliminary data.</text>
</comment>
<dbReference type="InterPro" id="IPR016159">
    <property type="entry name" value="Cullin_repeat-like_dom_sf"/>
</dbReference>
<dbReference type="GO" id="GO:0000145">
    <property type="term" value="C:exocyst"/>
    <property type="evidence" value="ECO:0007669"/>
    <property type="project" value="InterPro"/>
</dbReference>
<sequence length="642" mass="74651">MEKLWSFSSRSNSNIVGTDKLQLEEEEEEDNLHNQLDDTIPLSQVLQDVDSFLNNTTTTTPHEVPNCVVVLHKLLESMIDKYNKLTRGTTRINLGQDPENDKSFLDAVQRIYNLSITSTLTHPYSDKTCFILDKAMFLLENDICALLQRPKSKTFRPTSTPTPPPKKSASSGSLQLHFQLQDDRDSLRDDDHDDDDGDLLPNFSLHEISIMNNIATSMITAGYHTECCMAFTVFRRNSFKNVLRKLGYTFPRMDEVYKMQWETLEGEIGTWNKVFRHCTNVLFKTERKLYDTIFSNQPSLSRTMFGDLVRIVILHFLNFAQAVVLNKPSPEKLFKFLDMYETLRDELEPIIVLMKEEGLEECAEDLTYETSATKHGIMNVVVAMFYDLENSIKGDNHRIPVPYGAIHPLTRYVMNYLKYACEYKAALEEIFSQYYTDQELDRTPEKSPFVVQLMTIVDLLDENTERKSKLYKDMALRCVFLMNNGRYIVQKIKGCVDLHESMGDNWCRRRQTSLKMHHKSYQRETWSNVLKCLNPDGLHQQGNKVSKQVLRDRFKGFNSMFEEIHKTQSSWMVSDEQLQSELRVSICALVIPAYRSFLGRFKHYLESGRHVDKYIKYHPDDIEILIDDFFVGNATSLARRKT</sequence>
<keyword evidence="7" id="KW-1185">Reference proteome</keyword>
<dbReference type="SUPFAM" id="SSF74788">
    <property type="entry name" value="Cullin repeat-like"/>
    <property type="match status" value="1"/>
</dbReference>
<dbReference type="EMBL" id="JAMSHJ010000006">
    <property type="protein sequence ID" value="KAI5402206.1"/>
    <property type="molecule type" value="Genomic_DNA"/>
</dbReference>
<dbReference type="GO" id="GO:0015031">
    <property type="term" value="P:protein transport"/>
    <property type="evidence" value="ECO:0007669"/>
    <property type="project" value="UniProtKB-KW"/>
</dbReference>
<keyword evidence="3" id="KW-0268">Exocytosis</keyword>
<dbReference type="Pfam" id="PF03081">
    <property type="entry name" value="Exo70_C"/>
    <property type="match status" value="1"/>
</dbReference>
<organism evidence="6 7">
    <name type="scientific">Pisum sativum</name>
    <name type="common">Garden pea</name>
    <name type="synonym">Lathyrus oleraceus</name>
    <dbReference type="NCBI Taxonomy" id="3888"/>
    <lineage>
        <taxon>Eukaryota</taxon>
        <taxon>Viridiplantae</taxon>
        <taxon>Streptophyta</taxon>
        <taxon>Embryophyta</taxon>
        <taxon>Tracheophyta</taxon>
        <taxon>Spermatophyta</taxon>
        <taxon>Magnoliopsida</taxon>
        <taxon>eudicotyledons</taxon>
        <taxon>Gunneridae</taxon>
        <taxon>Pentapetalae</taxon>
        <taxon>rosids</taxon>
        <taxon>fabids</taxon>
        <taxon>Fabales</taxon>
        <taxon>Fabaceae</taxon>
        <taxon>Papilionoideae</taxon>
        <taxon>50 kb inversion clade</taxon>
        <taxon>NPAAA clade</taxon>
        <taxon>Hologalegina</taxon>
        <taxon>IRL clade</taxon>
        <taxon>Fabeae</taxon>
        <taxon>Lathyrus</taxon>
    </lineage>
</organism>
<dbReference type="Gramene" id="Psat6g244280.1">
    <property type="protein sequence ID" value="Psat6g244280.1.cds1"/>
    <property type="gene ID" value="Psat6g244280"/>
</dbReference>
<feature type="region of interest" description="Disordered" evidence="4">
    <location>
        <begin position="153"/>
        <end position="174"/>
    </location>
</feature>
<keyword evidence="2 3" id="KW-0813">Transport</keyword>
<dbReference type="Gene3D" id="1.20.1280.170">
    <property type="entry name" value="Exocyst complex component Exo70"/>
    <property type="match status" value="1"/>
</dbReference>
<comment type="function">
    <text evidence="3">Component of the exocyst complex.</text>
</comment>
<feature type="domain" description="Exocyst complex subunit Exo70 C-terminal" evidence="5">
    <location>
        <begin position="271"/>
        <end position="628"/>
    </location>
</feature>
<dbReference type="InterPro" id="IPR004140">
    <property type="entry name" value="Exo70"/>
</dbReference>
<dbReference type="GO" id="GO:0006887">
    <property type="term" value="P:exocytosis"/>
    <property type="evidence" value="ECO:0007669"/>
    <property type="project" value="UniProtKB-KW"/>
</dbReference>
<evidence type="ECO:0000313" key="6">
    <source>
        <dbReference type="EMBL" id="KAI5402206.1"/>
    </source>
</evidence>
<evidence type="ECO:0000256" key="2">
    <source>
        <dbReference type="ARBA" id="ARBA00022448"/>
    </source>
</evidence>
<dbReference type="InterPro" id="IPR046364">
    <property type="entry name" value="Exo70_C"/>
</dbReference>
<dbReference type="OrthoDB" id="1922221at2759"/>
<evidence type="ECO:0000259" key="5">
    <source>
        <dbReference type="Pfam" id="PF03081"/>
    </source>
</evidence>
<dbReference type="Proteomes" id="UP001058974">
    <property type="component" value="Chromosome 6"/>
</dbReference>
<name>A0A9D4WHE4_PEA</name>
<dbReference type="Gramene" id="Psat06G0660800-T1">
    <property type="protein sequence ID" value="KAI5402206.1"/>
    <property type="gene ID" value="KIW84_066608"/>
</dbReference>
<evidence type="ECO:0000256" key="4">
    <source>
        <dbReference type="SAM" id="MobiDB-lite"/>
    </source>
</evidence>
<proteinExistence type="inferred from homology"/>
<dbReference type="AlphaFoldDB" id="A0A9D4WHE4"/>
<evidence type="ECO:0000256" key="3">
    <source>
        <dbReference type="RuleBase" id="RU365026"/>
    </source>
</evidence>
<evidence type="ECO:0000256" key="1">
    <source>
        <dbReference type="ARBA" id="ARBA00006756"/>
    </source>
</evidence>
<comment type="similarity">
    <text evidence="1 3">Belongs to the EXO70 family.</text>
</comment>